<reference evidence="8 9" key="1">
    <citation type="submission" date="2019-04" db="EMBL/GenBank/DDBJ databases">
        <title>Alteromonas portus sp. nov., an alginate lyase-excreting marine bacterium.</title>
        <authorList>
            <person name="Huang H."/>
            <person name="Mo K."/>
            <person name="Bao S."/>
        </authorList>
    </citation>
    <scope>NUCLEOTIDE SEQUENCE [LARGE SCALE GENOMIC DNA]</scope>
    <source>
        <strain evidence="8 9">HB161718</strain>
    </source>
</reference>
<dbReference type="AlphaFoldDB" id="A0A4U0ZMY1"/>
<dbReference type="Gene3D" id="3.40.50.300">
    <property type="entry name" value="P-loop containing nucleotide triphosphate hydrolases"/>
    <property type="match status" value="1"/>
</dbReference>
<sequence length="323" mass="35035">MTTKNSTTHQRPVSTSDVKINTSDHAALGVNPKQNISSKNGVAESLSAADGPSEADSNGPADSNSLADSHTVLSLQHVKVASRLWVEDLHAKKGECIHIIGPNGAGKSTLLLTLAGLIETDEGTVMLLGKPMSNWSLATLASVRTLLAQQSESSFHLSVKEYLSFYAAAERDVLIPAVLEKALEVSGFLNKILTQLSGGERQRVEICRSLLQIWPQLERGEGIALLDEPLQGLDIRHQYALASLVKFLCEKGNTILMTSHDIALSANYCDSLWLLQKGRMVAMGEPRDVATQANLEKVFECHFAISKHDNFLEIQVCAPISLE</sequence>
<keyword evidence="4" id="KW-1278">Translocase</keyword>
<keyword evidence="9" id="KW-1185">Reference proteome</keyword>
<evidence type="ECO:0000256" key="6">
    <source>
        <dbReference type="SAM" id="MobiDB-lite"/>
    </source>
</evidence>
<proteinExistence type="predicted"/>
<dbReference type="Proteomes" id="UP000305471">
    <property type="component" value="Unassembled WGS sequence"/>
</dbReference>
<comment type="function">
    <text evidence="5">Part of the ABC transporter complex HmuTUV involved in hemin import. Responsible for energy coupling to the transport system.</text>
</comment>
<dbReference type="RefSeq" id="WP_136781004.1">
    <property type="nucleotide sequence ID" value="NZ_SWCO01000001.1"/>
</dbReference>
<evidence type="ECO:0000256" key="2">
    <source>
        <dbReference type="ARBA" id="ARBA00022741"/>
    </source>
</evidence>
<dbReference type="Pfam" id="PF00005">
    <property type="entry name" value="ABC_tran"/>
    <property type="match status" value="1"/>
</dbReference>
<dbReference type="InterPro" id="IPR003593">
    <property type="entry name" value="AAA+_ATPase"/>
</dbReference>
<evidence type="ECO:0000313" key="8">
    <source>
        <dbReference type="EMBL" id="TKB05252.1"/>
    </source>
</evidence>
<keyword evidence="2" id="KW-0547">Nucleotide-binding</keyword>
<dbReference type="GO" id="GO:0016887">
    <property type="term" value="F:ATP hydrolysis activity"/>
    <property type="evidence" value="ECO:0007669"/>
    <property type="project" value="InterPro"/>
</dbReference>
<dbReference type="EMBL" id="SWCO01000001">
    <property type="protein sequence ID" value="TKB05252.1"/>
    <property type="molecule type" value="Genomic_DNA"/>
</dbReference>
<name>A0A4U0ZMY1_9ALTE</name>
<dbReference type="PANTHER" id="PTHR42794:SF1">
    <property type="entry name" value="HEMIN IMPORT ATP-BINDING PROTEIN HMUV"/>
    <property type="match status" value="1"/>
</dbReference>
<evidence type="ECO:0000313" key="9">
    <source>
        <dbReference type="Proteomes" id="UP000305471"/>
    </source>
</evidence>
<dbReference type="GO" id="GO:0005524">
    <property type="term" value="F:ATP binding"/>
    <property type="evidence" value="ECO:0007669"/>
    <property type="project" value="UniProtKB-KW"/>
</dbReference>
<dbReference type="InterPro" id="IPR017871">
    <property type="entry name" value="ABC_transporter-like_CS"/>
</dbReference>
<keyword evidence="1" id="KW-0813">Transport</keyword>
<dbReference type="OrthoDB" id="5292475at2"/>
<comment type="caution">
    <text evidence="8">The sequence shown here is derived from an EMBL/GenBank/DDBJ whole genome shotgun (WGS) entry which is preliminary data.</text>
</comment>
<dbReference type="InterPro" id="IPR003439">
    <property type="entry name" value="ABC_transporter-like_ATP-bd"/>
</dbReference>
<evidence type="ECO:0000256" key="5">
    <source>
        <dbReference type="ARBA" id="ARBA00037066"/>
    </source>
</evidence>
<dbReference type="CDD" id="cd03214">
    <property type="entry name" value="ABC_Iron-Siderophores_B12_Hemin"/>
    <property type="match status" value="1"/>
</dbReference>
<evidence type="ECO:0000256" key="1">
    <source>
        <dbReference type="ARBA" id="ARBA00022448"/>
    </source>
</evidence>
<accession>A0A4U0ZMY1</accession>
<dbReference type="InterPro" id="IPR027417">
    <property type="entry name" value="P-loop_NTPase"/>
</dbReference>
<dbReference type="PANTHER" id="PTHR42794">
    <property type="entry name" value="HEMIN IMPORT ATP-BINDING PROTEIN HMUV"/>
    <property type="match status" value="1"/>
</dbReference>
<evidence type="ECO:0000256" key="4">
    <source>
        <dbReference type="ARBA" id="ARBA00022967"/>
    </source>
</evidence>
<evidence type="ECO:0000259" key="7">
    <source>
        <dbReference type="PROSITE" id="PS50893"/>
    </source>
</evidence>
<keyword evidence="3 8" id="KW-0067">ATP-binding</keyword>
<protein>
    <submittedName>
        <fullName evidence="8">ABC transporter ATP-binding protein</fullName>
    </submittedName>
</protein>
<dbReference type="PROSITE" id="PS00211">
    <property type="entry name" value="ABC_TRANSPORTER_1"/>
    <property type="match status" value="1"/>
</dbReference>
<dbReference type="PROSITE" id="PS50893">
    <property type="entry name" value="ABC_TRANSPORTER_2"/>
    <property type="match status" value="1"/>
</dbReference>
<gene>
    <name evidence="8" type="ORF">E5672_03995</name>
</gene>
<dbReference type="SUPFAM" id="SSF52540">
    <property type="entry name" value="P-loop containing nucleoside triphosphate hydrolases"/>
    <property type="match status" value="1"/>
</dbReference>
<organism evidence="8 9">
    <name type="scientific">Alteromonas portus</name>
    <dbReference type="NCBI Taxonomy" id="2565549"/>
    <lineage>
        <taxon>Bacteria</taxon>
        <taxon>Pseudomonadati</taxon>
        <taxon>Pseudomonadota</taxon>
        <taxon>Gammaproteobacteria</taxon>
        <taxon>Alteromonadales</taxon>
        <taxon>Alteromonadaceae</taxon>
        <taxon>Alteromonas/Salinimonas group</taxon>
        <taxon>Alteromonas</taxon>
    </lineage>
</organism>
<feature type="region of interest" description="Disordered" evidence="6">
    <location>
        <begin position="1"/>
        <end position="65"/>
    </location>
</feature>
<feature type="compositionally biased region" description="Polar residues" evidence="6">
    <location>
        <begin position="1"/>
        <end position="24"/>
    </location>
</feature>
<evidence type="ECO:0000256" key="3">
    <source>
        <dbReference type="ARBA" id="ARBA00022840"/>
    </source>
</evidence>
<dbReference type="SMART" id="SM00382">
    <property type="entry name" value="AAA"/>
    <property type="match status" value="1"/>
</dbReference>
<feature type="domain" description="ABC transporter" evidence="7">
    <location>
        <begin position="66"/>
        <end position="302"/>
    </location>
</feature>